<evidence type="ECO:0000256" key="1">
    <source>
        <dbReference type="ARBA" id="ARBA00010098"/>
    </source>
</evidence>
<dbReference type="Proteomes" id="UP000046395">
    <property type="component" value="Unassembled WGS sequence"/>
</dbReference>
<dbReference type="GO" id="GO:0001042">
    <property type="term" value="F:RNA polymerase I core binding"/>
    <property type="evidence" value="ECO:0007669"/>
    <property type="project" value="TreeGrafter"/>
</dbReference>
<proteinExistence type="inferred from homology"/>
<evidence type="ECO:0000256" key="2">
    <source>
        <dbReference type="SAM" id="MobiDB-lite"/>
    </source>
</evidence>
<dbReference type="STRING" id="70415.A0A5S6R3H8"/>
<dbReference type="AlphaFoldDB" id="A0A5S6R3H8"/>
<dbReference type="GO" id="GO:0006361">
    <property type="term" value="P:transcription initiation at RNA polymerase I promoter"/>
    <property type="evidence" value="ECO:0007669"/>
    <property type="project" value="InterPro"/>
</dbReference>
<dbReference type="Pfam" id="PF05327">
    <property type="entry name" value="RRN3"/>
    <property type="match status" value="1"/>
</dbReference>
<dbReference type="PANTHER" id="PTHR12790">
    <property type="entry name" value="TRANSCRIPTION INITIATION FACTOR IA RRN3"/>
    <property type="match status" value="1"/>
</dbReference>
<feature type="compositionally biased region" description="Acidic residues" evidence="2">
    <location>
        <begin position="501"/>
        <end position="510"/>
    </location>
</feature>
<feature type="region of interest" description="Disordered" evidence="2">
    <location>
        <begin position="501"/>
        <end position="553"/>
    </location>
</feature>
<dbReference type="PANTHER" id="PTHR12790:SF0">
    <property type="entry name" value="RNA POLYMERASE I-SPECIFIC TRANSCRIPTION INITIATION FACTOR RRN3-RELATED"/>
    <property type="match status" value="1"/>
</dbReference>
<reference evidence="4" key="1">
    <citation type="submission" date="2019-12" db="UniProtKB">
        <authorList>
            <consortium name="WormBaseParasite"/>
        </authorList>
    </citation>
    <scope>IDENTIFICATION</scope>
</reference>
<name>A0A5S6R3H8_TRIMR</name>
<comment type="similarity">
    <text evidence="1">Belongs to the RRN3 family.</text>
</comment>
<organism evidence="3 4">
    <name type="scientific">Trichuris muris</name>
    <name type="common">Mouse whipworm</name>
    <dbReference type="NCBI Taxonomy" id="70415"/>
    <lineage>
        <taxon>Eukaryota</taxon>
        <taxon>Metazoa</taxon>
        <taxon>Ecdysozoa</taxon>
        <taxon>Nematoda</taxon>
        <taxon>Enoplea</taxon>
        <taxon>Dorylaimia</taxon>
        <taxon>Trichinellida</taxon>
        <taxon>Trichuridae</taxon>
        <taxon>Trichuris</taxon>
    </lineage>
</organism>
<dbReference type="WBParaSite" id="TMUE_3000013732.1">
    <property type="protein sequence ID" value="TMUE_3000013732.1"/>
    <property type="gene ID" value="WBGene00290184"/>
</dbReference>
<keyword evidence="3" id="KW-1185">Reference proteome</keyword>
<dbReference type="GO" id="GO:0005634">
    <property type="term" value="C:nucleus"/>
    <property type="evidence" value="ECO:0007669"/>
    <property type="project" value="TreeGrafter"/>
</dbReference>
<protein>
    <submittedName>
        <fullName evidence="4">RNA polymerase I-specific transcription initiation factor RRN3</fullName>
    </submittedName>
</protein>
<dbReference type="GO" id="GO:0001181">
    <property type="term" value="F:RNA polymerase I general transcription initiation factor activity"/>
    <property type="evidence" value="ECO:0007669"/>
    <property type="project" value="InterPro"/>
</dbReference>
<evidence type="ECO:0000313" key="4">
    <source>
        <dbReference type="WBParaSite" id="TMUE_3000013732.1"/>
    </source>
</evidence>
<sequence length="553" mass="63540">MVALTDIPLSIQKYHEGDTAMYYSLCAMLAQSTLNENEALTLLNGLEQCVDILNSHCASLLTKVKGLDWHLFSDEVAEAHVKFLLALVASNLAHLDSVILVFIKKFLPDNVPPTATVEQYDQQHGSAQDRIYTRAHIALQELHEFSPMLGDRLLKMLTSSYPFLRRHTVQIRDYNRNLLRVSEYLPYMKFELLSLVVEELSKLDTLYGLESYKVTRSGKGVFDMEIDDFDALRSKATEAEEFAQKLDCCLSDLFVYLQNKCLDSAGNVRRHDADVTYHLFRAIFQQVVLPIRGCSCVPFVWLYLCSLNKKYAYNFAEVLWSCVTDPKIILPFKSNACCYLASLVARAKFFSTDDAVSQVSLWVKWLHRYLKNQDDVKNQHRQQHSVFYEMCQAVFYVVVFRCKEIATTKSGVRALRTLKLNRLVACTLNPLKFCEERVATNFANVARNYQLAFCHEIIERNRNVCRGMSKVNRESEGFFPFDAYPLKDSARFVTELYNEYDEGNESDDGSTADVGENTNDDAIEEEEERLSSSLKNRFSYHDSPGFKQRSPRK</sequence>
<evidence type="ECO:0000313" key="3">
    <source>
        <dbReference type="Proteomes" id="UP000046395"/>
    </source>
</evidence>
<feature type="compositionally biased region" description="Acidic residues" evidence="2">
    <location>
        <begin position="518"/>
        <end position="528"/>
    </location>
</feature>
<accession>A0A5S6R3H8</accession>
<dbReference type="InterPro" id="IPR007991">
    <property type="entry name" value="RNA_pol_I_trans_ini_fac_RRN3"/>
</dbReference>